<keyword evidence="3" id="KW-1185">Reference proteome</keyword>
<evidence type="ECO:0000313" key="3">
    <source>
        <dbReference type="Proteomes" id="UP001501563"/>
    </source>
</evidence>
<dbReference type="RefSeq" id="WP_345550357.1">
    <property type="nucleotide sequence ID" value="NZ_BAAAZA010000011.1"/>
</dbReference>
<accession>A0ABP7KD86</accession>
<dbReference type="Proteomes" id="UP001501563">
    <property type="component" value="Unassembled WGS sequence"/>
</dbReference>
<gene>
    <name evidence="2" type="ORF">GCM10022207_44230</name>
</gene>
<name>A0ABP7KD86_9ACTN</name>
<proteinExistence type="predicted"/>
<protein>
    <recommendedName>
        <fullName evidence="4">Secreted protein</fullName>
    </recommendedName>
</protein>
<reference evidence="3" key="1">
    <citation type="journal article" date="2019" name="Int. J. Syst. Evol. Microbiol.">
        <title>The Global Catalogue of Microorganisms (GCM) 10K type strain sequencing project: providing services to taxonomists for standard genome sequencing and annotation.</title>
        <authorList>
            <consortium name="The Broad Institute Genomics Platform"/>
            <consortium name="The Broad Institute Genome Sequencing Center for Infectious Disease"/>
            <person name="Wu L."/>
            <person name="Ma J."/>
        </authorList>
    </citation>
    <scope>NUCLEOTIDE SEQUENCE [LARGE SCALE GENOMIC DNA]</scope>
    <source>
        <strain evidence="3">JCM 16578</strain>
    </source>
</reference>
<comment type="caution">
    <text evidence="2">The sequence shown here is derived from an EMBL/GenBank/DDBJ whole genome shotgun (WGS) entry which is preliminary data.</text>
</comment>
<feature type="chain" id="PRO_5047319233" description="Secreted protein" evidence="1">
    <location>
        <begin position="35"/>
        <end position="262"/>
    </location>
</feature>
<evidence type="ECO:0000256" key="1">
    <source>
        <dbReference type="SAM" id="SignalP"/>
    </source>
</evidence>
<dbReference type="EMBL" id="BAAAZA010000011">
    <property type="protein sequence ID" value="GAA3873778.1"/>
    <property type="molecule type" value="Genomic_DNA"/>
</dbReference>
<feature type="signal peptide" evidence="1">
    <location>
        <begin position="1"/>
        <end position="34"/>
    </location>
</feature>
<organism evidence="2 3">
    <name type="scientific">Streptomyces lannensis</name>
    <dbReference type="NCBI Taxonomy" id="766498"/>
    <lineage>
        <taxon>Bacteria</taxon>
        <taxon>Bacillati</taxon>
        <taxon>Actinomycetota</taxon>
        <taxon>Actinomycetes</taxon>
        <taxon>Kitasatosporales</taxon>
        <taxon>Streptomycetaceae</taxon>
        <taxon>Streptomyces</taxon>
    </lineage>
</organism>
<evidence type="ECO:0008006" key="4">
    <source>
        <dbReference type="Google" id="ProtNLM"/>
    </source>
</evidence>
<evidence type="ECO:0000313" key="2">
    <source>
        <dbReference type="EMBL" id="GAA3873778.1"/>
    </source>
</evidence>
<keyword evidence="1" id="KW-0732">Signal</keyword>
<sequence length="262" mass="27579">MNARFGMSKTKTLIVTALTTIAVASALAPASAAADPAPGRSEHWGVITRNTVGSPVAALRDGPFGKYDVQGPSARPPYGVGSLGIQVADSSVAAGDAREKVDFGNEVDFHGDPVLGLNRVGFHVFQSGENVTYGGLRNMPNIRFEIDANLSTVPVTDNYTSLVWLPPAAPVTDRWSGYINATTSGTWYLTGAEGTVTGCTSLSPCSFTEVKTRLNDGGAAPVILTVAVGYGRDSMWVGAVDGLRINQNVYDFEADGVRVHRD</sequence>